<proteinExistence type="predicted"/>
<dbReference type="InterPro" id="IPR015068">
    <property type="entry name" value="DUF1877"/>
</dbReference>
<dbReference type="EMBL" id="JABVEC010000018">
    <property type="protein sequence ID" value="MBC6468313.1"/>
    <property type="molecule type" value="Genomic_DNA"/>
</dbReference>
<sequence length="167" mass="18735">MGELVGIRCRYVRVGSDDVESLWRDPESFVFGFDVNHLNGDPLADQSIGIEKTWHALDYLLDKAVGPAADVIFGGDPFADDWGYGPPSFMDSKVVKRKADVLNRTPFSNLTVHYDAQAMQNEEIYPGVWRDDGEDFDLRWLRGHYEKLVTFFNVAAAAGDSMVVVLT</sequence>
<evidence type="ECO:0000313" key="1">
    <source>
        <dbReference type="EMBL" id="MBC6468313.1"/>
    </source>
</evidence>
<evidence type="ECO:0000313" key="2">
    <source>
        <dbReference type="Proteomes" id="UP000805614"/>
    </source>
</evidence>
<dbReference type="Pfam" id="PF08974">
    <property type="entry name" value="DUF1877"/>
    <property type="match status" value="1"/>
</dbReference>
<protein>
    <submittedName>
        <fullName evidence="1">YfbM family protein</fullName>
    </submittedName>
</protein>
<reference evidence="1 2" key="1">
    <citation type="submission" date="2020-06" db="EMBL/GenBank/DDBJ databases">
        <title>Actinomadura xiongansis sp. nov., isolated from soil of Baiyangdian.</title>
        <authorList>
            <person name="Zhang X."/>
        </authorList>
    </citation>
    <scope>NUCLEOTIDE SEQUENCE [LARGE SCALE GENOMIC DNA]</scope>
    <source>
        <strain evidence="1 2">HBUM206468</strain>
    </source>
</reference>
<accession>A0ABR7LV76</accession>
<gene>
    <name evidence="1" type="ORF">HKK74_22860</name>
</gene>
<organism evidence="1 2">
    <name type="scientific">Actinomadura alba</name>
    <dbReference type="NCBI Taxonomy" id="406431"/>
    <lineage>
        <taxon>Bacteria</taxon>
        <taxon>Bacillati</taxon>
        <taxon>Actinomycetota</taxon>
        <taxon>Actinomycetes</taxon>
        <taxon>Streptosporangiales</taxon>
        <taxon>Thermomonosporaceae</taxon>
        <taxon>Actinomadura</taxon>
    </lineage>
</organism>
<dbReference type="Proteomes" id="UP000805614">
    <property type="component" value="Unassembled WGS sequence"/>
</dbReference>
<dbReference type="Gene3D" id="3.40.1760.10">
    <property type="entry name" value="YfbM-like super family"/>
    <property type="match status" value="1"/>
</dbReference>
<name>A0ABR7LV76_9ACTN</name>
<dbReference type="SUPFAM" id="SSF111069">
    <property type="entry name" value="Hypothetical protein yfbM"/>
    <property type="match status" value="1"/>
</dbReference>
<keyword evidence="2" id="KW-1185">Reference proteome</keyword>
<dbReference type="RefSeq" id="WP_187245326.1">
    <property type="nucleotide sequence ID" value="NZ_BAAAOK010000015.1"/>
</dbReference>
<comment type="caution">
    <text evidence="1">The sequence shown here is derived from an EMBL/GenBank/DDBJ whole genome shotgun (WGS) entry which is preliminary data.</text>
</comment>
<dbReference type="InterPro" id="IPR035944">
    <property type="entry name" value="YfbM-like_sf"/>
</dbReference>